<reference evidence="1" key="1">
    <citation type="journal article" date="2023" name="Mol. Biol. Evol.">
        <title>Third-Generation Sequencing Reveals the Adaptive Role of the Epigenome in Three Deep-Sea Polychaetes.</title>
        <authorList>
            <person name="Perez M."/>
            <person name="Aroh O."/>
            <person name="Sun Y."/>
            <person name="Lan Y."/>
            <person name="Juniper S.K."/>
            <person name="Young C.R."/>
            <person name="Angers B."/>
            <person name="Qian P.Y."/>
        </authorList>
    </citation>
    <scope>NUCLEOTIDE SEQUENCE</scope>
    <source>
        <strain evidence="1">P08H-3</strain>
    </source>
</reference>
<name>A0AAD9JQP0_9ANNE</name>
<proteinExistence type="predicted"/>
<dbReference type="Proteomes" id="UP001208570">
    <property type="component" value="Unassembled WGS sequence"/>
</dbReference>
<evidence type="ECO:0000313" key="1">
    <source>
        <dbReference type="EMBL" id="KAK2156838.1"/>
    </source>
</evidence>
<organism evidence="1 2">
    <name type="scientific">Paralvinella palmiformis</name>
    <dbReference type="NCBI Taxonomy" id="53620"/>
    <lineage>
        <taxon>Eukaryota</taxon>
        <taxon>Metazoa</taxon>
        <taxon>Spiralia</taxon>
        <taxon>Lophotrochozoa</taxon>
        <taxon>Annelida</taxon>
        <taxon>Polychaeta</taxon>
        <taxon>Sedentaria</taxon>
        <taxon>Canalipalpata</taxon>
        <taxon>Terebellida</taxon>
        <taxon>Terebelliformia</taxon>
        <taxon>Alvinellidae</taxon>
        <taxon>Paralvinella</taxon>
    </lineage>
</organism>
<keyword evidence="2" id="KW-1185">Reference proteome</keyword>
<accession>A0AAD9JQP0</accession>
<protein>
    <submittedName>
        <fullName evidence="1">Uncharacterized protein</fullName>
    </submittedName>
</protein>
<gene>
    <name evidence="1" type="ORF">LSH36_204g09023</name>
</gene>
<dbReference type="EMBL" id="JAODUP010000204">
    <property type="protein sequence ID" value="KAK2156838.1"/>
    <property type="molecule type" value="Genomic_DNA"/>
</dbReference>
<evidence type="ECO:0000313" key="2">
    <source>
        <dbReference type="Proteomes" id="UP001208570"/>
    </source>
</evidence>
<comment type="caution">
    <text evidence="1">The sequence shown here is derived from an EMBL/GenBank/DDBJ whole genome shotgun (WGS) entry which is preliminary data.</text>
</comment>
<sequence>MENNHKPLPPSHFTLYIVLFITKATDNNSVIKGSTVHTFISLQRKYCGMITNVHTEQVMLTKTTNPTRMTTRLKGSCDNDIDMLPFSHESSCIAFKSYSSELIQDTVNVLHNPNKITEINIDLLIVIMTIDRSTVITTRYSHYD</sequence>
<dbReference type="AlphaFoldDB" id="A0AAD9JQP0"/>